<reference evidence="3" key="2">
    <citation type="submission" date="2015-01" db="EMBL/GenBank/DDBJ databases">
        <title>Evolutionary Origins and Diversification of the Mycorrhizal Mutualists.</title>
        <authorList>
            <consortium name="DOE Joint Genome Institute"/>
            <consortium name="Mycorrhizal Genomics Consortium"/>
            <person name="Kohler A."/>
            <person name="Kuo A."/>
            <person name="Nagy L.G."/>
            <person name="Floudas D."/>
            <person name="Copeland A."/>
            <person name="Barry K.W."/>
            <person name="Cichocki N."/>
            <person name="Veneault-Fourrey C."/>
            <person name="LaButti K."/>
            <person name="Lindquist E.A."/>
            <person name="Lipzen A."/>
            <person name="Lundell T."/>
            <person name="Morin E."/>
            <person name="Murat C."/>
            <person name="Riley R."/>
            <person name="Ohm R."/>
            <person name="Sun H."/>
            <person name="Tunlid A."/>
            <person name="Henrissat B."/>
            <person name="Grigoriev I.V."/>
            <person name="Hibbett D.S."/>
            <person name="Martin F."/>
        </authorList>
    </citation>
    <scope>NUCLEOTIDE SEQUENCE [LARGE SCALE GENOMIC DNA]</scope>
    <source>
        <strain evidence="3">MUT 4182</strain>
    </source>
</reference>
<evidence type="ECO:0000259" key="1">
    <source>
        <dbReference type="Pfam" id="PF13358"/>
    </source>
</evidence>
<keyword evidence="3" id="KW-1185">Reference proteome</keyword>
<dbReference type="Pfam" id="PF13358">
    <property type="entry name" value="DDE_3"/>
    <property type="match status" value="1"/>
</dbReference>
<dbReference type="STRING" id="1051891.A0A0C3Q5C6"/>
<feature type="non-terminal residue" evidence="2">
    <location>
        <position position="65"/>
    </location>
</feature>
<gene>
    <name evidence="2" type="ORF">M407DRAFT_63382</name>
</gene>
<evidence type="ECO:0000313" key="3">
    <source>
        <dbReference type="Proteomes" id="UP000054248"/>
    </source>
</evidence>
<reference evidence="2 3" key="1">
    <citation type="submission" date="2014-04" db="EMBL/GenBank/DDBJ databases">
        <authorList>
            <consortium name="DOE Joint Genome Institute"/>
            <person name="Kuo A."/>
            <person name="Girlanda M."/>
            <person name="Perotto S."/>
            <person name="Kohler A."/>
            <person name="Nagy L.G."/>
            <person name="Floudas D."/>
            <person name="Copeland A."/>
            <person name="Barry K.W."/>
            <person name="Cichocki N."/>
            <person name="Veneault-Fourrey C."/>
            <person name="LaButti K."/>
            <person name="Lindquist E.A."/>
            <person name="Lipzen A."/>
            <person name="Lundell T."/>
            <person name="Morin E."/>
            <person name="Murat C."/>
            <person name="Sun H."/>
            <person name="Tunlid A."/>
            <person name="Henrissat B."/>
            <person name="Grigoriev I.V."/>
            <person name="Hibbett D.S."/>
            <person name="Martin F."/>
            <person name="Nordberg H.P."/>
            <person name="Cantor M.N."/>
            <person name="Hua S.X."/>
        </authorList>
    </citation>
    <scope>NUCLEOTIDE SEQUENCE [LARGE SCALE GENOMIC DNA]</scope>
    <source>
        <strain evidence="2 3">MUT 4182</strain>
    </source>
</reference>
<accession>A0A0C3Q5C6</accession>
<dbReference type="PANTHER" id="PTHR46564">
    <property type="entry name" value="TRANSPOSASE"/>
    <property type="match status" value="1"/>
</dbReference>
<feature type="domain" description="Tc1-like transposase DDE" evidence="1">
    <location>
        <begin position="3"/>
        <end position="65"/>
    </location>
</feature>
<dbReference type="InterPro" id="IPR036397">
    <property type="entry name" value="RNaseH_sf"/>
</dbReference>
<feature type="non-terminal residue" evidence="2">
    <location>
        <position position="1"/>
    </location>
</feature>
<proteinExistence type="predicted"/>
<dbReference type="Proteomes" id="UP000054248">
    <property type="component" value="Unassembled WGS sequence"/>
</dbReference>
<name>A0A0C3Q5C6_9AGAM</name>
<dbReference type="Gene3D" id="3.30.420.10">
    <property type="entry name" value="Ribonuclease H-like superfamily/Ribonuclease H"/>
    <property type="match status" value="1"/>
</dbReference>
<dbReference type="PANTHER" id="PTHR46564:SF1">
    <property type="entry name" value="TRANSPOSASE"/>
    <property type="match status" value="1"/>
</dbReference>
<dbReference type="InterPro" id="IPR038717">
    <property type="entry name" value="Tc1-like_DDE_dom"/>
</dbReference>
<protein>
    <recommendedName>
        <fullName evidence="1">Tc1-like transposase DDE domain-containing protein</fullName>
    </recommendedName>
</protein>
<dbReference type="GO" id="GO:0003676">
    <property type="term" value="F:nucleic acid binding"/>
    <property type="evidence" value="ECO:0007669"/>
    <property type="project" value="InterPro"/>
</dbReference>
<dbReference type="OrthoDB" id="2142724at2759"/>
<dbReference type="AlphaFoldDB" id="A0A0C3Q5C6"/>
<evidence type="ECO:0000313" key="2">
    <source>
        <dbReference type="EMBL" id="KIO18219.1"/>
    </source>
</evidence>
<sequence>ILPALSLDGILHVTVIEGAYTEARFTNFIKGLILEMNPFPGKNSVLVMDNAIIHKSPRLREIVEE</sequence>
<dbReference type="HOGENOM" id="CLU_188058_0_1_1"/>
<dbReference type="EMBL" id="KN823303">
    <property type="protein sequence ID" value="KIO18219.1"/>
    <property type="molecule type" value="Genomic_DNA"/>
</dbReference>
<organism evidence="2 3">
    <name type="scientific">Tulasnella calospora MUT 4182</name>
    <dbReference type="NCBI Taxonomy" id="1051891"/>
    <lineage>
        <taxon>Eukaryota</taxon>
        <taxon>Fungi</taxon>
        <taxon>Dikarya</taxon>
        <taxon>Basidiomycota</taxon>
        <taxon>Agaricomycotina</taxon>
        <taxon>Agaricomycetes</taxon>
        <taxon>Cantharellales</taxon>
        <taxon>Tulasnellaceae</taxon>
        <taxon>Tulasnella</taxon>
    </lineage>
</organism>